<name>A0A218YRM6_9HELO</name>
<dbReference type="AlphaFoldDB" id="A0A218YRM6"/>
<accession>A0A218YRM6</accession>
<evidence type="ECO:0000313" key="2">
    <source>
        <dbReference type="EMBL" id="OWO92786.1"/>
    </source>
</evidence>
<feature type="region of interest" description="Disordered" evidence="1">
    <location>
        <begin position="1"/>
        <end position="21"/>
    </location>
</feature>
<protein>
    <submittedName>
        <fullName evidence="2">Uncharacterized protein</fullName>
    </submittedName>
</protein>
<dbReference type="Proteomes" id="UP000242519">
    <property type="component" value="Unassembled WGS sequence"/>
</dbReference>
<organism evidence="2 3">
    <name type="scientific">Diplocarpon coronariae</name>
    <dbReference type="NCBI Taxonomy" id="2795749"/>
    <lineage>
        <taxon>Eukaryota</taxon>
        <taxon>Fungi</taxon>
        <taxon>Dikarya</taxon>
        <taxon>Ascomycota</taxon>
        <taxon>Pezizomycotina</taxon>
        <taxon>Leotiomycetes</taxon>
        <taxon>Helotiales</taxon>
        <taxon>Drepanopezizaceae</taxon>
        <taxon>Diplocarpon</taxon>
    </lineage>
</organism>
<dbReference type="STRING" id="503106.A0A218YRM6"/>
<proteinExistence type="predicted"/>
<sequence>MTAWRDGLESRARPGLSRHRGGTAAAALSARLARPGSGPWFVGGAGAGEKKKAVNNADLGRVSRRGGPGPTTATGQRIPSRPIPARTRRVLALSDLYGMCWCALGFPVHDKLDITSFPVGKMRSLRTRYSLFTAVGALFVFWTVYPHHSLPHSITERIQDVVAQMPPAPAAEHTIVYKPRPTAKARPVVDNFPLAAAARSAADLPPIPSWNRPPAKHVPENTPLFIGFTRNWPLLQQVVVSYITAGWPPEDIYVVENTGVMDSNAQGRLSLQNPFFLNHTRLEILGVNILVTPTLFTFAQLQNFYLWHSVQSKWSHYFWSHMDVVALSFEDQYFAAHEESGLPILPPSDPKHDYSDYKSVYANCVETLRNVTIPMPLSGTPIKWALRFFSYDRLSLVNVAAFVDVGGWDTSIPFYMTDCDMHARLEMAEYSIEEVPAGMIFDVASSLDDLLVLYRKKNTPEASFVDPNAVEKELAAETEYNKTHVSRRAEGSDSSTEAWLEYAAGALHLPGSSKGKKFKWEEDEIHSPSLLKLIEVLDAMQRSKHESPRGRNTWQGRQTGGEGDPFYRDSVGFEQAIWLAVEHGKRVFREKWGHRDCDIVAMGLKQSDAWRVEHDWVT</sequence>
<evidence type="ECO:0000256" key="1">
    <source>
        <dbReference type="SAM" id="MobiDB-lite"/>
    </source>
</evidence>
<dbReference type="InParanoid" id="A0A218YRM6"/>
<dbReference type="OrthoDB" id="3527108at2759"/>
<feature type="region of interest" description="Disordered" evidence="1">
    <location>
        <begin position="53"/>
        <end position="81"/>
    </location>
</feature>
<reference evidence="2 3" key="1">
    <citation type="submission" date="2017-04" db="EMBL/GenBank/DDBJ databases">
        <title>Draft genome sequence of Marssonina coronaria NL1: causal agent of apple blotch.</title>
        <authorList>
            <person name="Cheng Q."/>
        </authorList>
    </citation>
    <scope>NUCLEOTIDE SEQUENCE [LARGE SCALE GENOMIC DNA]</scope>
    <source>
        <strain evidence="2 3">NL1</strain>
    </source>
</reference>
<dbReference type="EMBL" id="MZNU01000588">
    <property type="protein sequence ID" value="OWO92786.1"/>
    <property type="molecule type" value="Genomic_DNA"/>
</dbReference>
<feature type="compositionally biased region" description="Basic and acidic residues" evidence="1">
    <location>
        <begin position="1"/>
        <end position="12"/>
    </location>
</feature>
<feature type="region of interest" description="Disordered" evidence="1">
    <location>
        <begin position="542"/>
        <end position="565"/>
    </location>
</feature>
<comment type="caution">
    <text evidence="2">The sequence shown here is derived from an EMBL/GenBank/DDBJ whole genome shotgun (WGS) entry which is preliminary data.</text>
</comment>
<evidence type="ECO:0000313" key="3">
    <source>
        <dbReference type="Proteomes" id="UP000242519"/>
    </source>
</evidence>
<keyword evidence="3" id="KW-1185">Reference proteome</keyword>
<gene>
    <name evidence="2" type="ORF">B2J93_1109</name>
</gene>